<keyword evidence="2" id="KW-1185">Reference proteome</keyword>
<name>A0A3G1KVA1_FORW1</name>
<dbReference type="Proteomes" id="UP000323521">
    <property type="component" value="Chromosome"/>
</dbReference>
<evidence type="ECO:0000313" key="2">
    <source>
        <dbReference type="Proteomes" id="UP000323521"/>
    </source>
</evidence>
<proteinExistence type="predicted"/>
<dbReference type="PIRSF" id="PIRSF004764">
    <property type="entry name" value="YmfJ"/>
    <property type="match status" value="1"/>
</dbReference>
<accession>A0A3G1KVA1</accession>
<dbReference type="EMBL" id="CP017634">
    <property type="protein sequence ID" value="ATW26330.1"/>
    <property type="molecule type" value="Genomic_DNA"/>
</dbReference>
<gene>
    <name evidence="1" type="ORF">DCMF_17565</name>
</gene>
<dbReference type="OrthoDB" id="2382009at2"/>
<organism evidence="1 2">
    <name type="scientific">Formimonas warabiya</name>
    <dbReference type="NCBI Taxonomy" id="1761012"/>
    <lineage>
        <taxon>Bacteria</taxon>
        <taxon>Bacillati</taxon>
        <taxon>Bacillota</taxon>
        <taxon>Clostridia</taxon>
        <taxon>Eubacteriales</taxon>
        <taxon>Peptococcaceae</taxon>
        <taxon>Candidatus Formimonas</taxon>
    </lineage>
</organism>
<dbReference type="AlphaFoldDB" id="A0A3G1KVA1"/>
<evidence type="ECO:0008006" key="3">
    <source>
        <dbReference type="Google" id="ProtNLM"/>
    </source>
</evidence>
<dbReference type="Gene3D" id="1.10.760.20">
    <property type="entry name" value="Protein of unknown function DUF3243"/>
    <property type="match status" value="1"/>
</dbReference>
<dbReference type="Pfam" id="PF11588">
    <property type="entry name" value="DUF3243"/>
    <property type="match status" value="1"/>
</dbReference>
<dbReference type="RefSeq" id="WP_148135629.1">
    <property type="nucleotide sequence ID" value="NZ_CP017634.1"/>
</dbReference>
<dbReference type="InterPro" id="IPR021637">
    <property type="entry name" value="DUF3243"/>
</dbReference>
<protein>
    <recommendedName>
        <fullName evidence="3">DUF3243 domain-containing protein</fullName>
    </recommendedName>
</protein>
<dbReference type="InterPro" id="IPR024702">
    <property type="entry name" value="Uncharacterised_YmfJ"/>
</dbReference>
<dbReference type="InterPro" id="IPR038292">
    <property type="entry name" value="YmfJ/YflH_sf"/>
</dbReference>
<evidence type="ECO:0000313" key="1">
    <source>
        <dbReference type="EMBL" id="ATW26330.1"/>
    </source>
</evidence>
<sequence length="90" mass="10141">MQQILNRLDTSSWESYKRSLGEAMEVANDMGISEDQISQFAQQFGSFLANNISPDIPENRALKDLWQAASPEEQKTIAGLMIKLARNSEH</sequence>
<dbReference type="KEGG" id="fwa:DCMF_17565"/>
<reference evidence="1 2" key="1">
    <citation type="submission" date="2016-10" db="EMBL/GenBank/DDBJ databases">
        <title>Complete Genome Sequence of Peptococcaceae strain DCMF.</title>
        <authorList>
            <person name="Edwards R.J."/>
            <person name="Holland S.I."/>
            <person name="Deshpande N.P."/>
            <person name="Wong Y.K."/>
            <person name="Ertan H."/>
            <person name="Manefield M."/>
            <person name="Russell T.L."/>
            <person name="Lee M.J."/>
        </authorList>
    </citation>
    <scope>NUCLEOTIDE SEQUENCE [LARGE SCALE GENOMIC DNA]</scope>
    <source>
        <strain evidence="1 2">DCMF</strain>
    </source>
</reference>